<evidence type="ECO:0000313" key="2">
    <source>
        <dbReference type="Proteomes" id="UP000035932"/>
    </source>
</evidence>
<dbReference type="PATRIC" id="fig|66430.4.peg.1733"/>
<reference evidence="1 2" key="1">
    <citation type="submission" date="2015-06" db="EMBL/GenBank/DDBJ databases">
        <title>Recapitulation of the evolution of biosynthetic gene clusters reveals hidden chemical diversity on bacterial genomes.</title>
        <authorList>
            <person name="Cruz-Morales P."/>
            <person name="Martinez-Guerrero C."/>
            <person name="Morales-Escalante M.A."/>
            <person name="Yanez-Guerra L.A."/>
            <person name="Kopp J.F."/>
            <person name="Feldmann J."/>
            <person name="Ramos-Aboites H.E."/>
            <person name="Barona-Gomez F."/>
        </authorList>
    </citation>
    <scope>NUCLEOTIDE SEQUENCE [LARGE SCALE GENOMIC DNA]</scope>
    <source>
        <strain evidence="1 2">ATCC 31245</strain>
    </source>
</reference>
<sequence>MAMRVFTVGGREYAALTVLGSEDFDAMEVVEMTDAGRGGLLLEFRMDEESAKLTHLGAEVDIPLLRASLEVFREDFLEPRRAAGLPLPPW</sequence>
<keyword evidence="2" id="KW-1185">Reference proteome</keyword>
<dbReference type="EMBL" id="LFML01000163">
    <property type="protein sequence ID" value="KMO93465.1"/>
    <property type="molecule type" value="Genomic_DNA"/>
</dbReference>
<dbReference type="AlphaFoldDB" id="A0A0J6XC25"/>
<organism evidence="1 2">
    <name type="scientific">Streptomyces roseus</name>
    <dbReference type="NCBI Taxonomy" id="66430"/>
    <lineage>
        <taxon>Bacteria</taxon>
        <taxon>Bacillati</taxon>
        <taxon>Actinomycetota</taxon>
        <taxon>Actinomycetes</taxon>
        <taxon>Kitasatosporales</taxon>
        <taxon>Streptomycetaceae</taxon>
        <taxon>Streptomyces</taxon>
    </lineage>
</organism>
<dbReference type="Proteomes" id="UP000035932">
    <property type="component" value="Unassembled WGS sequence"/>
</dbReference>
<accession>A0A0J6XC25</accession>
<proteinExistence type="predicted"/>
<protein>
    <submittedName>
        <fullName evidence="1">Uncharacterized protein</fullName>
    </submittedName>
</protein>
<evidence type="ECO:0000313" key="1">
    <source>
        <dbReference type="EMBL" id="KMO93465.1"/>
    </source>
</evidence>
<comment type="caution">
    <text evidence="1">The sequence shown here is derived from an EMBL/GenBank/DDBJ whole genome shotgun (WGS) entry which is preliminary data.</text>
</comment>
<gene>
    <name evidence="1" type="ORF">ACS04_34855</name>
</gene>
<name>A0A0J6XC25_9ACTN</name>